<sequence>MNEKAIYERYMYPGPEPRVPINLLGARNWEDLSRFEAQIVAIRVKRIPAEAMELSYDGLKALHRHLFQDIYEWAGMERTYTTSRNPNAAFAKPAYIASWVEKQFEHLKNSNYYCGLEKRQFAENAARFINEINAAHPFIEGNGRVQRLFLQMIAEKAGYDLDLCAKDQREWYVAAEAGFLADDLNPLIALLEKRLTKRMTE</sequence>
<dbReference type="PANTHER" id="PTHR39560:SF1">
    <property type="entry name" value="PROTEIN ADENYLYLTRANSFERASE FIC-RELATED"/>
    <property type="match status" value="1"/>
</dbReference>
<evidence type="ECO:0000256" key="6">
    <source>
        <dbReference type="ARBA" id="ARBA00047939"/>
    </source>
</evidence>
<dbReference type="RefSeq" id="WP_067653378.1">
    <property type="nucleotide sequence ID" value="NZ_KQ961036.1"/>
</dbReference>
<proteinExistence type="predicted"/>
<dbReference type="Proteomes" id="UP000070498">
    <property type="component" value="Unassembled WGS sequence"/>
</dbReference>
<keyword evidence="4" id="KW-0067">ATP-binding</keyword>
<keyword evidence="10" id="KW-1185">Reference proteome</keyword>
<dbReference type="PROSITE" id="PS51459">
    <property type="entry name" value="FIDO"/>
    <property type="match status" value="1"/>
</dbReference>
<evidence type="ECO:0000256" key="5">
    <source>
        <dbReference type="ARBA" id="ARBA00034531"/>
    </source>
</evidence>
<dbReference type="EMBL" id="LNUW01000007">
    <property type="protein sequence ID" value="KXG87358.1"/>
    <property type="molecule type" value="Genomic_DNA"/>
</dbReference>
<dbReference type="SUPFAM" id="SSF140931">
    <property type="entry name" value="Fic-like"/>
    <property type="match status" value="1"/>
</dbReference>
<name>A0A135P7N5_9HYPH</name>
<dbReference type="PANTHER" id="PTHR39560">
    <property type="entry name" value="PROTEIN ADENYLYLTRANSFERASE FIC-RELATED"/>
    <property type="match status" value="1"/>
</dbReference>
<dbReference type="GO" id="GO:0005524">
    <property type="term" value="F:ATP binding"/>
    <property type="evidence" value="ECO:0007669"/>
    <property type="project" value="UniProtKB-KW"/>
</dbReference>
<evidence type="ECO:0000256" key="4">
    <source>
        <dbReference type="ARBA" id="ARBA00022840"/>
    </source>
</evidence>
<dbReference type="STRING" id="2052828.ATO67_20400"/>
<protein>
    <recommendedName>
        <fullName evidence="5">protein adenylyltransferase</fullName>
        <ecNumber evidence="5">2.7.7.108</ecNumber>
    </recommendedName>
</protein>
<dbReference type="GO" id="GO:0070733">
    <property type="term" value="F:AMPylase activity"/>
    <property type="evidence" value="ECO:0007669"/>
    <property type="project" value="UniProtKB-EC"/>
</dbReference>
<evidence type="ECO:0000256" key="7">
    <source>
        <dbReference type="ARBA" id="ARBA00048696"/>
    </source>
</evidence>
<evidence type="ECO:0000259" key="8">
    <source>
        <dbReference type="PROSITE" id="PS51459"/>
    </source>
</evidence>
<comment type="catalytic activity">
    <reaction evidence="6">
        <text>L-threonyl-[protein] + ATP = 3-O-(5'-adenylyl)-L-threonyl-[protein] + diphosphate</text>
        <dbReference type="Rhea" id="RHEA:54292"/>
        <dbReference type="Rhea" id="RHEA-COMP:11060"/>
        <dbReference type="Rhea" id="RHEA-COMP:13847"/>
        <dbReference type="ChEBI" id="CHEBI:30013"/>
        <dbReference type="ChEBI" id="CHEBI:30616"/>
        <dbReference type="ChEBI" id="CHEBI:33019"/>
        <dbReference type="ChEBI" id="CHEBI:138113"/>
        <dbReference type="EC" id="2.7.7.108"/>
    </reaction>
</comment>
<dbReference type="GO" id="GO:0051302">
    <property type="term" value="P:regulation of cell division"/>
    <property type="evidence" value="ECO:0007669"/>
    <property type="project" value="TreeGrafter"/>
</dbReference>
<dbReference type="InterPro" id="IPR036597">
    <property type="entry name" value="Fido-like_dom_sf"/>
</dbReference>
<reference evidence="9 10" key="1">
    <citation type="submission" date="2015-11" db="EMBL/GenBank/DDBJ databases">
        <title>Draft genome sequence of Agrobacterium sp. R89-1.</title>
        <authorList>
            <person name="Zahradnik J."/>
            <person name="Kyslikova E."/>
            <person name="Palyzova A."/>
            <person name="Kyslik P."/>
        </authorList>
    </citation>
    <scope>NUCLEOTIDE SEQUENCE [LARGE SCALE GENOMIC DNA]</scope>
    <source>
        <strain evidence="9 10">R89-1</strain>
    </source>
</reference>
<dbReference type="Gene3D" id="1.10.3290.10">
    <property type="entry name" value="Fido-like domain"/>
    <property type="match status" value="1"/>
</dbReference>
<organism evidence="9 10">
    <name type="scientific">Agrobacterium bohemicum</name>
    <dbReference type="NCBI Taxonomy" id="2052828"/>
    <lineage>
        <taxon>Bacteria</taxon>
        <taxon>Pseudomonadati</taxon>
        <taxon>Pseudomonadota</taxon>
        <taxon>Alphaproteobacteria</taxon>
        <taxon>Hyphomicrobiales</taxon>
        <taxon>Rhizobiaceae</taxon>
        <taxon>Rhizobium/Agrobacterium group</taxon>
        <taxon>Agrobacterium</taxon>
    </lineage>
</organism>
<dbReference type="AlphaFoldDB" id="A0A135P7N5"/>
<evidence type="ECO:0000256" key="1">
    <source>
        <dbReference type="ARBA" id="ARBA00022679"/>
    </source>
</evidence>
<evidence type="ECO:0000256" key="3">
    <source>
        <dbReference type="ARBA" id="ARBA00022741"/>
    </source>
</evidence>
<keyword evidence="2" id="KW-0548">Nucleotidyltransferase</keyword>
<comment type="caution">
    <text evidence="9">The sequence shown here is derived from an EMBL/GenBank/DDBJ whole genome shotgun (WGS) entry which is preliminary data.</text>
</comment>
<dbReference type="InterPro" id="IPR003812">
    <property type="entry name" value="Fido"/>
</dbReference>
<keyword evidence="3" id="KW-0547">Nucleotide-binding</keyword>
<keyword evidence="1" id="KW-0808">Transferase</keyword>
<gene>
    <name evidence="9" type="ORF">ATO67_20400</name>
</gene>
<dbReference type="EC" id="2.7.7.108" evidence="5"/>
<accession>A0A135P7N5</accession>
<comment type="catalytic activity">
    <reaction evidence="7">
        <text>L-tyrosyl-[protein] + ATP = O-(5'-adenylyl)-L-tyrosyl-[protein] + diphosphate</text>
        <dbReference type="Rhea" id="RHEA:54288"/>
        <dbReference type="Rhea" id="RHEA-COMP:10136"/>
        <dbReference type="Rhea" id="RHEA-COMP:13846"/>
        <dbReference type="ChEBI" id="CHEBI:30616"/>
        <dbReference type="ChEBI" id="CHEBI:33019"/>
        <dbReference type="ChEBI" id="CHEBI:46858"/>
        <dbReference type="ChEBI" id="CHEBI:83624"/>
        <dbReference type="EC" id="2.7.7.108"/>
    </reaction>
</comment>
<feature type="domain" description="Fido" evidence="8">
    <location>
        <begin position="54"/>
        <end position="193"/>
    </location>
</feature>
<dbReference type="Pfam" id="PF02661">
    <property type="entry name" value="Fic"/>
    <property type="match status" value="1"/>
</dbReference>
<evidence type="ECO:0000313" key="9">
    <source>
        <dbReference type="EMBL" id="KXG87358.1"/>
    </source>
</evidence>
<evidence type="ECO:0000313" key="10">
    <source>
        <dbReference type="Proteomes" id="UP000070498"/>
    </source>
</evidence>
<evidence type="ECO:0000256" key="2">
    <source>
        <dbReference type="ARBA" id="ARBA00022695"/>
    </source>
</evidence>